<accession>A0A2S9XU17</accession>
<gene>
    <name evidence="1" type="ORF">ENSA7_71830</name>
</gene>
<evidence type="ECO:0000313" key="1">
    <source>
        <dbReference type="EMBL" id="PRP96368.1"/>
    </source>
</evidence>
<dbReference type="Proteomes" id="UP000238823">
    <property type="component" value="Unassembled WGS sequence"/>
</dbReference>
<dbReference type="AlphaFoldDB" id="A0A2S9XU17"/>
<evidence type="ECO:0000313" key="2">
    <source>
        <dbReference type="Proteomes" id="UP000238823"/>
    </source>
</evidence>
<name>A0A2S9XU17_9BACT</name>
<sequence>MLFTVRTHSRDWGYAWPMLGASTASAGIGLRVRRWILTMAVGLTAGVVSGCPLELERDVSCGDGWWDPEFEECDPRDTSHLNACRAKGWDKDAVCDPVTCELRATEEDCARCGDGVASHTEECDGQDLRGTTCSAGVGLPTCKSDCTLDHTNCPPVCGDDVVSGVEECEPTASCAVDDDCPLGTVCYQAFGQCVAVGENFAPNLACGAYNNKAIGVDKPYTSGTIDRCTSECFFGRNDCGFCGDGVLDPEYKDLVFPSGELTEFPSEKCDGQQVADQQLLINYCAPLCPSDSPINGDVEVLCDFECNAGCSGFAPPDDIAPGPDAFGCCLAKGSPCPKFDTEGVPDFPCCSWLENPNWLAEEKCVIQQTGAIPVVFVCP</sequence>
<comment type="caution">
    <text evidence="1">The sequence shown here is derived from an EMBL/GenBank/DDBJ whole genome shotgun (WGS) entry which is preliminary data.</text>
</comment>
<protein>
    <submittedName>
        <fullName evidence="1">Uncharacterized protein</fullName>
    </submittedName>
</protein>
<dbReference type="EMBL" id="PVNL01000135">
    <property type="protein sequence ID" value="PRP96368.1"/>
    <property type="molecule type" value="Genomic_DNA"/>
</dbReference>
<reference evidence="1 2" key="1">
    <citation type="submission" date="2018-03" db="EMBL/GenBank/DDBJ databases">
        <title>Draft Genome Sequences of the Obligatory Marine Myxobacteria Enhygromyxa salina SWB007.</title>
        <authorList>
            <person name="Poehlein A."/>
            <person name="Moghaddam J.A."/>
            <person name="Harms H."/>
            <person name="Alanjari M."/>
            <person name="Koenig G.M."/>
            <person name="Daniel R."/>
            <person name="Schaeberle T.F."/>
        </authorList>
    </citation>
    <scope>NUCLEOTIDE SEQUENCE [LARGE SCALE GENOMIC DNA]</scope>
    <source>
        <strain evidence="1 2">SWB007</strain>
    </source>
</reference>
<proteinExistence type="predicted"/>
<organism evidence="1 2">
    <name type="scientific">Enhygromyxa salina</name>
    <dbReference type="NCBI Taxonomy" id="215803"/>
    <lineage>
        <taxon>Bacteria</taxon>
        <taxon>Pseudomonadati</taxon>
        <taxon>Myxococcota</taxon>
        <taxon>Polyangia</taxon>
        <taxon>Nannocystales</taxon>
        <taxon>Nannocystaceae</taxon>
        <taxon>Enhygromyxa</taxon>
    </lineage>
</organism>